<feature type="transmembrane region" description="Helical" evidence="1">
    <location>
        <begin position="12"/>
        <end position="30"/>
    </location>
</feature>
<dbReference type="Proteomes" id="UP000428803">
    <property type="component" value="Chromosome"/>
</dbReference>
<dbReference type="KEGG" id="slaa:EUU25_13560"/>
<protein>
    <recommendedName>
        <fullName evidence="4">Nitrogen fixation protein FixH</fullName>
    </recommendedName>
</protein>
<dbReference type="PIRSF" id="PIRSF011386">
    <property type="entry name" value="FixH"/>
    <property type="match status" value="1"/>
</dbReference>
<evidence type="ECO:0000313" key="2">
    <source>
        <dbReference type="EMBL" id="QGY81546.1"/>
    </source>
</evidence>
<organism evidence="2 3">
    <name type="scientific">Sphingorhabdus lacus</name>
    <dbReference type="NCBI Taxonomy" id="392610"/>
    <lineage>
        <taxon>Bacteria</taxon>
        <taxon>Pseudomonadati</taxon>
        <taxon>Pseudomonadota</taxon>
        <taxon>Alphaproteobacteria</taxon>
        <taxon>Sphingomonadales</taxon>
        <taxon>Sphingomonadaceae</taxon>
        <taxon>Sphingorhabdus</taxon>
    </lineage>
</organism>
<accession>A0A6I6LBY2</accession>
<evidence type="ECO:0008006" key="4">
    <source>
        <dbReference type="Google" id="ProtNLM"/>
    </source>
</evidence>
<dbReference type="EMBL" id="CP035733">
    <property type="protein sequence ID" value="QGY81546.1"/>
    <property type="molecule type" value="Genomic_DNA"/>
</dbReference>
<dbReference type="Pfam" id="PF05751">
    <property type="entry name" value="FixH"/>
    <property type="match status" value="1"/>
</dbReference>
<keyword evidence="1" id="KW-0472">Membrane</keyword>
<sequence length="155" mass="17296">MSIAKPRIFTGWHMTTILVSFFAVVMAVNFTMARMAISTFGGTVVDNSYVASQNYNIWLNAADRQERLGWQVVARLDSERHIRVSVEKNGAALDGVRASGDALHPLGRKEDQALTFVTVGDGELRSKEALPQGRWNVQLALRKNADIFHVREPLQ</sequence>
<evidence type="ECO:0000313" key="3">
    <source>
        <dbReference type="Proteomes" id="UP000428803"/>
    </source>
</evidence>
<keyword evidence="1" id="KW-0812">Transmembrane</keyword>
<reference evidence="3" key="1">
    <citation type="submission" date="2019-01" db="EMBL/GenBank/DDBJ databases">
        <title>Sphingorhabdus lacus sp.nov., isolated from an oligotrophic freshwater lake.</title>
        <authorList>
            <person name="Park M."/>
        </authorList>
    </citation>
    <scope>NUCLEOTIDE SEQUENCE [LARGE SCALE GENOMIC DNA]</scope>
    <source>
        <strain evidence="3">IMCC1753</strain>
    </source>
</reference>
<dbReference type="OrthoDB" id="1495896at2"/>
<keyword evidence="1" id="KW-1133">Transmembrane helix</keyword>
<gene>
    <name evidence="2" type="ORF">EUU25_13560</name>
</gene>
<dbReference type="InterPro" id="IPR008620">
    <property type="entry name" value="FixH"/>
</dbReference>
<evidence type="ECO:0000256" key="1">
    <source>
        <dbReference type="SAM" id="Phobius"/>
    </source>
</evidence>
<dbReference type="AlphaFoldDB" id="A0A6I6LBY2"/>
<keyword evidence="3" id="KW-1185">Reference proteome</keyword>
<dbReference type="InterPro" id="IPR018037">
    <property type="entry name" value="FixH_proteobacterial"/>
</dbReference>
<dbReference type="RefSeq" id="WP_158901833.1">
    <property type="nucleotide sequence ID" value="NZ_CP035733.1"/>
</dbReference>
<name>A0A6I6LBY2_9SPHN</name>
<proteinExistence type="predicted"/>